<dbReference type="PRINTS" id="PR00411">
    <property type="entry name" value="PNDRDTASEI"/>
</dbReference>
<dbReference type="PANTHER" id="PTHR42949">
    <property type="entry name" value="ANAEROBIC GLYCEROL-3-PHOSPHATE DEHYDROGENASE SUBUNIT B"/>
    <property type="match status" value="1"/>
</dbReference>
<sequence length="455" mass="47717">MSETLSPRVVIVGAGPAGIRAAATLVEAGLHPVVIDEGHRAGGQIYRRPPVGFTRTAKQLYGSEAAKAGALHALFDRLAKGGRLTHCAASSVVAVHEGRLHVLGESGVQVTSYDRLILATGASDRVAPVPGWQNAGVYSLGAAQIALKAQGVALGRRIVLMGSGPLLTLVGAQLVKAGADVAAVLDTSSWTQQMRGVWQLAARPIVALRGLALRARLGGRYHAGVTFERIEADGQGVTAMRWREAGGRDRLTPCDMIGMGWHLRAETHLADLVGCAFTFDEEWRQWLPKTDEMGRAGNGVYLAGDGVRFLGADGAEIAGRLAAAACLADLGLLAPSHCADLRKLARLERFAGGLARAFPWPAAMVQALPDEAVVCRCENVSAGEIRQSVDFGGSEANRVKSLSRVGMGRCQGRYCQLAAVELVAAQAGCAPGAVGRFRGQAPVRPAPIGAFLWHG</sequence>
<dbReference type="PIRSF" id="PIRSF037495">
    <property type="entry name" value="Opine_OX_OoxA/HcnB"/>
    <property type="match status" value="1"/>
</dbReference>
<dbReference type="CDD" id="cd19946">
    <property type="entry name" value="GlpA-like_Fer2_BFD-like"/>
    <property type="match status" value="1"/>
</dbReference>
<evidence type="ECO:0000313" key="5">
    <source>
        <dbReference type="Proteomes" id="UP001595648"/>
    </source>
</evidence>
<dbReference type="Pfam" id="PF07992">
    <property type="entry name" value="Pyr_redox_2"/>
    <property type="match status" value="1"/>
</dbReference>
<protein>
    <submittedName>
        <fullName evidence="4">FAD-dependent oxidoreductase</fullName>
    </submittedName>
</protein>
<gene>
    <name evidence="4" type="ORF">ACFOJ9_06705</name>
</gene>
<dbReference type="InterPro" id="IPR007419">
    <property type="entry name" value="BFD-like_2Fe2S-bd_dom"/>
</dbReference>
<comment type="caution">
    <text evidence="4">The sequence shown here is derived from an EMBL/GenBank/DDBJ whole genome shotgun (WGS) entry which is preliminary data.</text>
</comment>
<accession>A0ABV7MJY2</accession>
<dbReference type="InterPro" id="IPR041854">
    <property type="entry name" value="BFD-like_2Fe2S-bd_dom_sf"/>
</dbReference>
<proteinExistence type="predicted"/>
<evidence type="ECO:0000259" key="3">
    <source>
        <dbReference type="Pfam" id="PF07992"/>
    </source>
</evidence>
<dbReference type="EMBL" id="JBHRVD010000001">
    <property type="protein sequence ID" value="MFC3321464.1"/>
    <property type="molecule type" value="Genomic_DNA"/>
</dbReference>
<dbReference type="InterPro" id="IPR023753">
    <property type="entry name" value="FAD/NAD-binding_dom"/>
</dbReference>
<feature type="domain" description="FAD/NAD(P)-binding" evidence="3">
    <location>
        <begin position="8"/>
        <end position="307"/>
    </location>
</feature>
<dbReference type="InterPro" id="IPR051691">
    <property type="entry name" value="Metab_Enz_Cyan_OpOx_G3PDH"/>
</dbReference>
<dbReference type="Proteomes" id="UP001595648">
    <property type="component" value="Unassembled WGS sequence"/>
</dbReference>
<name>A0ABV7MJY2_9HYPH</name>
<keyword evidence="1" id="KW-0560">Oxidoreductase</keyword>
<evidence type="ECO:0000259" key="2">
    <source>
        <dbReference type="Pfam" id="PF04324"/>
    </source>
</evidence>
<dbReference type="InterPro" id="IPR036188">
    <property type="entry name" value="FAD/NAD-bd_sf"/>
</dbReference>
<organism evidence="4 5">
    <name type="scientific">Mesorhizobium cantuariense</name>
    <dbReference type="NCBI Taxonomy" id="1300275"/>
    <lineage>
        <taxon>Bacteria</taxon>
        <taxon>Pseudomonadati</taxon>
        <taxon>Pseudomonadota</taxon>
        <taxon>Alphaproteobacteria</taxon>
        <taxon>Hyphomicrobiales</taxon>
        <taxon>Phyllobacteriaceae</taxon>
        <taxon>Mesorhizobium</taxon>
    </lineage>
</organism>
<feature type="domain" description="BFD-like [2Fe-2S]-binding" evidence="2">
    <location>
        <begin position="373"/>
        <end position="424"/>
    </location>
</feature>
<dbReference type="InterPro" id="IPR017224">
    <property type="entry name" value="Opine_Oxase_asu/HCN_bsu"/>
</dbReference>
<evidence type="ECO:0000313" key="4">
    <source>
        <dbReference type="EMBL" id="MFC3321464.1"/>
    </source>
</evidence>
<dbReference type="SUPFAM" id="SSF51905">
    <property type="entry name" value="FAD/NAD(P)-binding domain"/>
    <property type="match status" value="1"/>
</dbReference>
<dbReference type="PRINTS" id="PR00368">
    <property type="entry name" value="FADPNR"/>
</dbReference>
<dbReference type="Gene3D" id="3.50.50.60">
    <property type="entry name" value="FAD/NAD(P)-binding domain"/>
    <property type="match status" value="3"/>
</dbReference>
<reference evidence="5" key="1">
    <citation type="journal article" date="2019" name="Int. J. Syst. Evol. Microbiol.">
        <title>The Global Catalogue of Microorganisms (GCM) 10K type strain sequencing project: providing services to taxonomists for standard genome sequencing and annotation.</title>
        <authorList>
            <consortium name="The Broad Institute Genomics Platform"/>
            <consortium name="The Broad Institute Genome Sequencing Center for Infectious Disease"/>
            <person name="Wu L."/>
            <person name="Ma J."/>
        </authorList>
    </citation>
    <scope>NUCLEOTIDE SEQUENCE [LARGE SCALE GENOMIC DNA]</scope>
    <source>
        <strain evidence="5">ICMP 19515</strain>
    </source>
</reference>
<dbReference type="PANTHER" id="PTHR42949:SF3">
    <property type="entry name" value="ANAEROBIC GLYCEROL-3-PHOSPHATE DEHYDROGENASE SUBUNIT B"/>
    <property type="match status" value="1"/>
</dbReference>
<evidence type="ECO:0000256" key="1">
    <source>
        <dbReference type="ARBA" id="ARBA00023002"/>
    </source>
</evidence>
<keyword evidence="5" id="KW-1185">Reference proteome</keyword>
<dbReference type="Pfam" id="PF04324">
    <property type="entry name" value="Fer2_BFD"/>
    <property type="match status" value="1"/>
</dbReference>
<dbReference type="RefSeq" id="WP_378977843.1">
    <property type="nucleotide sequence ID" value="NZ_JBHRVD010000001.1"/>
</dbReference>
<dbReference type="Gene3D" id="1.10.10.1100">
    <property type="entry name" value="BFD-like [2Fe-2S]-binding domain"/>
    <property type="match status" value="1"/>
</dbReference>